<dbReference type="Pfam" id="PF01497">
    <property type="entry name" value="Peripla_BP_2"/>
    <property type="match status" value="1"/>
</dbReference>
<dbReference type="Proteomes" id="UP000199428">
    <property type="component" value="Unassembled WGS sequence"/>
</dbReference>
<reference evidence="4 5" key="1">
    <citation type="submission" date="2016-10" db="EMBL/GenBank/DDBJ databases">
        <authorList>
            <person name="de Groot N.N."/>
        </authorList>
    </citation>
    <scope>NUCLEOTIDE SEQUENCE [LARGE SCALE GENOMIC DNA]</scope>
    <source>
        <strain evidence="4 5">DSM 10317</strain>
    </source>
</reference>
<dbReference type="SUPFAM" id="SSF53807">
    <property type="entry name" value="Helical backbone' metal receptor"/>
    <property type="match status" value="1"/>
</dbReference>
<sequence>MKKFGLIAAVLALSLTACSFFNKDNLIENNVVESRQESAVYSCQVTLEGGSGKATVESPAEVSVTGENKTVKLVWSSSHYDYMLVDGVRFDNEATPEEHSVFTIPFSQFDKAFTVIGDTTAMSTPHEIEYTLTVYSPDNENEDAAAEKEVLSESASIKPDLSGYTYVSSLKLQYATEYSVDFYQDENGNQFSFITIGEENAAQYFIYPEKAGTFKGNVKGATVLGAIDKTYLVSTSVMDLLASIDALSNVRLSGTDVNDWYIPQAKKLMKSKDILYAGKYSAPDYELLLTEGCNLAIENTMIYHKPSVKEKLESLGIPVIVEQSSYEKNPLGRLEWIKLYGLLYNKIDVANDVFEKQVKRVSKVEEKSNTGLKVAVFSISSNGQVVVRRPGDYISTMVGMAGGNYVPTNIEDTEDSAVSTIKITMEDFYLQAADADVLLYNSTIEGELSSIDELVAKSEVLANFKAVKENRVYCIEKSYFQRTSDVAELIEDIHNILVKEDESLSFIYQLED</sequence>
<dbReference type="PANTHER" id="PTHR30535:SF34">
    <property type="entry name" value="MOLYBDATE-BINDING PROTEIN MOLA"/>
    <property type="match status" value="1"/>
</dbReference>
<dbReference type="InterPro" id="IPR002491">
    <property type="entry name" value="ABC_transptr_periplasmic_BD"/>
</dbReference>
<feature type="domain" description="Fe/B12 periplasmic-binding" evidence="3">
    <location>
        <begin position="278"/>
        <end position="477"/>
    </location>
</feature>
<dbReference type="AlphaFoldDB" id="A0A1G5RZU8"/>
<gene>
    <name evidence="4" type="ORF">SAMN02910350_01768</name>
</gene>
<dbReference type="Gene3D" id="3.40.50.1980">
    <property type="entry name" value="Nitrogenase molybdenum iron protein domain"/>
    <property type="match status" value="1"/>
</dbReference>
<evidence type="ECO:0000256" key="2">
    <source>
        <dbReference type="SAM" id="SignalP"/>
    </source>
</evidence>
<name>A0A1G5RZU8_PSEXY</name>
<proteinExistence type="inferred from homology"/>
<dbReference type="InterPro" id="IPR050902">
    <property type="entry name" value="ABC_Transporter_SBP"/>
</dbReference>
<evidence type="ECO:0000259" key="3">
    <source>
        <dbReference type="Pfam" id="PF01497"/>
    </source>
</evidence>
<evidence type="ECO:0000256" key="1">
    <source>
        <dbReference type="ARBA" id="ARBA00008814"/>
    </source>
</evidence>
<feature type="chain" id="PRO_5011517228" evidence="2">
    <location>
        <begin position="24"/>
        <end position="512"/>
    </location>
</feature>
<dbReference type="PANTHER" id="PTHR30535">
    <property type="entry name" value="VITAMIN B12-BINDING PROTEIN"/>
    <property type="match status" value="1"/>
</dbReference>
<keyword evidence="2" id="KW-0732">Signal</keyword>
<accession>A0A1G5RZU8</accession>
<comment type="similarity">
    <text evidence="1">Belongs to the bacterial solute-binding protein 8 family.</text>
</comment>
<dbReference type="EMBL" id="FMWK01000008">
    <property type="protein sequence ID" value="SCZ79388.1"/>
    <property type="molecule type" value="Genomic_DNA"/>
</dbReference>
<dbReference type="RefSeq" id="WP_090162822.1">
    <property type="nucleotide sequence ID" value="NZ_FMWK01000008.1"/>
</dbReference>
<evidence type="ECO:0000313" key="4">
    <source>
        <dbReference type="EMBL" id="SCZ79388.1"/>
    </source>
</evidence>
<organism evidence="4 5">
    <name type="scientific">Pseudobutyrivibrio xylanivorans</name>
    <dbReference type="NCBI Taxonomy" id="185007"/>
    <lineage>
        <taxon>Bacteria</taxon>
        <taxon>Bacillati</taxon>
        <taxon>Bacillota</taxon>
        <taxon>Clostridia</taxon>
        <taxon>Lachnospirales</taxon>
        <taxon>Lachnospiraceae</taxon>
        <taxon>Pseudobutyrivibrio</taxon>
    </lineage>
</organism>
<feature type="signal peptide" evidence="2">
    <location>
        <begin position="1"/>
        <end position="23"/>
    </location>
</feature>
<evidence type="ECO:0000313" key="5">
    <source>
        <dbReference type="Proteomes" id="UP000199428"/>
    </source>
</evidence>
<protein>
    <submittedName>
        <fullName evidence="4">Iron complex transport system substrate-binding protein</fullName>
    </submittedName>
</protein>